<dbReference type="Proteomes" id="UP001434883">
    <property type="component" value="Unassembled WGS sequence"/>
</dbReference>
<accession>A0ABV0QWF1</accession>
<proteinExistence type="predicted"/>
<organism evidence="1 2">
    <name type="scientific">Xenoophorus captivus</name>
    <dbReference type="NCBI Taxonomy" id="1517983"/>
    <lineage>
        <taxon>Eukaryota</taxon>
        <taxon>Metazoa</taxon>
        <taxon>Chordata</taxon>
        <taxon>Craniata</taxon>
        <taxon>Vertebrata</taxon>
        <taxon>Euteleostomi</taxon>
        <taxon>Actinopterygii</taxon>
        <taxon>Neopterygii</taxon>
        <taxon>Teleostei</taxon>
        <taxon>Neoteleostei</taxon>
        <taxon>Acanthomorphata</taxon>
        <taxon>Ovalentaria</taxon>
        <taxon>Atherinomorphae</taxon>
        <taxon>Cyprinodontiformes</taxon>
        <taxon>Goodeidae</taxon>
        <taxon>Xenoophorus</taxon>
    </lineage>
</organism>
<keyword evidence="2" id="KW-1185">Reference proteome</keyword>
<evidence type="ECO:0000313" key="2">
    <source>
        <dbReference type="Proteomes" id="UP001434883"/>
    </source>
</evidence>
<reference evidence="1 2" key="1">
    <citation type="submission" date="2021-06" db="EMBL/GenBank/DDBJ databases">
        <authorList>
            <person name="Palmer J.M."/>
        </authorList>
    </citation>
    <scope>NUCLEOTIDE SEQUENCE [LARGE SCALE GENOMIC DNA]</scope>
    <source>
        <strain evidence="1 2">XC_2019</strain>
        <tissue evidence="1">Muscle</tissue>
    </source>
</reference>
<sequence length="99" mass="11864">MQEYMPTQPQRLCWQFRWDVTRRCIRRHTYLCEHIRALAHSADHSDFGERPSQNIHLVCTTKCKELYCGLHSGTWAKSRENGLNHYVKLRKTYVCLPKE</sequence>
<gene>
    <name evidence="1" type="ORF">XENOCAPTIV_024182</name>
</gene>
<protein>
    <submittedName>
        <fullName evidence="1">Uncharacterized protein</fullName>
    </submittedName>
</protein>
<comment type="caution">
    <text evidence="1">The sequence shown here is derived from an EMBL/GenBank/DDBJ whole genome shotgun (WGS) entry which is preliminary data.</text>
</comment>
<dbReference type="EMBL" id="JAHRIN010025767">
    <property type="protein sequence ID" value="MEQ2200170.1"/>
    <property type="molecule type" value="Genomic_DNA"/>
</dbReference>
<name>A0ABV0QWF1_9TELE</name>
<evidence type="ECO:0000313" key="1">
    <source>
        <dbReference type="EMBL" id="MEQ2200170.1"/>
    </source>
</evidence>